<feature type="transmembrane region" description="Helical" evidence="7">
    <location>
        <begin position="190"/>
        <end position="209"/>
    </location>
</feature>
<evidence type="ECO:0000313" key="10">
    <source>
        <dbReference type="Proteomes" id="UP000294547"/>
    </source>
</evidence>
<proteinExistence type="predicted"/>
<feature type="transmembrane region" description="Helical" evidence="7">
    <location>
        <begin position="256"/>
        <end position="277"/>
    </location>
</feature>
<feature type="domain" description="Major facilitator superfamily (MFS) profile" evidence="8">
    <location>
        <begin position="3"/>
        <end position="449"/>
    </location>
</feature>
<comment type="subcellular location">
    <subcellularLocation>
        <location evidence="1">Cell membrane</location>
        <topology evidence="1">Multi-pass membrane protein</topology>
    </subcellularLocation>
</comment>
<dbReference type="InterPro" id="IPR020846">
    <property type="entry name" value="MFS_dom"/>
</dbReference>
<feature type="transmembrane region" description="Helical" evidence="7">
    <location>
        <begin position="157"/>
        <end position="178"/>
    </location>
</feature>
<feature type="transmembrane region" description="Helical" evidence="7">
    <location>
        <begin position="418"/>
        <end position="442"/>
    </location>
</feature>
<dbReference type="GO" id="GO:0022857">
    <property type="term" value="F:transmembrane transporter activity"/>
    <property type="evidence" value="ECO:0007669"/>
    <property type="project" value="InterPro"/>
</dbReference>
<dbReference type="EMBL" id="SNXY01000006">
    <property type="protein sequence ID" value="TDP86781.1"/>
    <property type="molecule type" value="Genomic_DNA"/>
</dbReference>
<gene>
    <name evidence="9" type="ORF">EDD54_0664</name>
</gene>
<dbReference type="PANTHER" id="PTHR42718">
    <property type="entry name" value="MAJOR FACILITATOR SUPERFAMILY MULTIDRUG TRANSPORTER MFSC"/>
    <property type="match status" value="1"/>
</dbReference>
<protein>
    <submittedName>
        <fullName evidence="9">EmrB/QacA subfamily drug resistance transporter</fullName>
    </submittedName>
</protein>
<keyword evidence="10" id="KW-1185">Reference proteome</keyword>
<feature type="transmembrane region" description="Helical" evidence="7">
    <location>
        <begin position="127"/>
        <end position="145"/>
    </location>
</feature>
<sequence>MLIPLIVACALFMENLDSSVVSTSLPAIAHDLAVDPIALKLAFTSYLISIAVFTPVSGWFADRFGARTVFRTAIVVFVGGSILCGLSSTLEGFVAARVVQGAGGAMMVPVGRLVLLRTVPKADYVRALSWLTVPALIGPVMGPPVGGFITTYFDWRWIFWINVPIGIVGIALVQAYIANIREPEPRRLDVAGFLLSGIGLGGFVFGVAASGIGLLPAPVIAAMVTVGAVALAGYVVHARRAADPLIDLRLFRIGTYRTSVVGGLFFRVGVGAIPFLLPLMLQVGFGLTAFQSGMLTFAAAAGAITMKFTAPWILRRFGFRTVLVVNTVTATVFLVASALFTAATPSAVIFAVLLVGGFFRSLQFTALNALGFADVDRPRMSQATSLSSVTQQLSVSLGVAVAAGALEWTRSMRADHALIAADFGPAFLIVGAISLISLVFFVRLPPGAGAEVSGHRARPVPVAAELQDPSRVEGSM</sequence>
<dbReference type="Gene3D" id="1.20.1250.20">
    <property type="entry name" value="MFS general substrate transporter like domains"/>
    <property type="match status" value="1"/>
</dbReference>
<evidence type="ECO:0000256" key="1">
    <source>
        <dbReference type="ARBA" id="ARBA00004651"/>
    </source>
</evidence>
<evidence type="ECO:0000259" key="8">
    <source>
        <dbReference type="PROSITE" id="PS50850"/>
    </source>
</evidence>
<evidence type="ECO:0000313" key="9">
    <source>
        <dbReference type="EMBL" id="TDP86781.1"/>
    </source>
</evidence>
<evidence type="ECO:0000256" key="7">
    <source>
        <dbReference type="SAM" id="Phobius"/>
    </source>
</evidence>
<feature type="transmembrane region" description="Helical" evidence="7">
    <location>
        <begin position="68"/>
        <end position="88"/>
    </location>
</feature>
<dbReference type="PROSITE" id="PS50850">
    <property type="entry name" value="MFS"/>
    <property type="match status" value="1"/>
</dbReference>
<evidence type="ECO:0000256" key="5">
    <source>
        <dbReference type="ARBA" id="ARBA00022989"/>
    </source>
</evidence>
<dbReference type="OrthoDB" id="9812221at2"/>
<keyword evidence="4 7" id="KW-0812">Transmembrane</keyword>
<dbReference type="CDD" id="cd17503">
    <property type="entry name" value="MFS_LmrB_MDR_like"/>
    <property type="match status" value="1"/>
</dbReference>
<dbReference type="InterPro" id="IPR036259">
    <property type="entry name" value="MFS_trans_sf"/>
</dbReference>
<evidence type="ECO:0000256" key="6">
    <source>
        <dbReference type="ARBA" id="ARBA00023136"/>
    </source>
</evidence>
<comment type="caution">
    <text evidence="9">The sequence shown here is derived from an EMBL/GenBank/DDBJ whole genome shotgun (WGS) entry which is preliminary data.</text>
</comment>
<organism evidence="9 10">
    <name type="scientific">Oharaeibacter diazotrophicus</name>
    <dbReference type="NCBI Taxonomy" id="1920512"/>
    <lineage>
        <taxon>Bacteria</taxon>
        <taxon>Pseudomonadati</taxon>
        <taxon>Pseudomonadota</taxon>
        <taxon>Alphaproteobacteria</taxon>
        <taxon>Hyphomicrobiales</taxon>
        <taxon>Pleomorphomonadaceae</taxon>
        <taxon>Oharaeibacter</taxon>
    </lineage>
</organism>
<dbReference type="PRINTS" id="PR01036">
    <property type="entry name" value="TCRTETB"/>
</dbReference>
<feature type="transmembrane region" description="Helical" evidence="7">
    <location>
        <begin position="215"/>
        <end position="236"/>
    </location>
</feature>
<dbReference type="InterPro" id="IPR004638">
    <property type="entry name" value="EmrB-like"/>
</dbReference>
<feature type="transmembrane region" description="Helical" evidence="7">
    <location>
        <begin position="317"/>
        <end position="342"/>
    </location>
</feature>
<name>A0A4R6RJH9_9HYPH</name>
<dbReference type="Gene3D" id="1.20.1720.10">
    <property type="entry name" value="Multidrug resistance protein D"/>
    <property type="match status" value="1"/>
</dbReference>
<dbReference type="Proteomes" id="UP000294547">
    <property type="component" value="Unassembled WGS sequence"/>
</dbReference>
<dbReference type="InterPro" id="IPR011701">
    <property type="entry name" value="MFS"/>
</dbReference>
<reference evidence="9 10" key="1">
    <citation type="submission" date="2019-03" db="EMBL/GenBank/DDBJ databases">
        <title>Genomic Encyclopedia of Type Strains, Phase IV (KMG-IV): sequencing the most valuable type-strain genomes for metagenomic binning, comparative biology and taxonomic classification.</title>
        <authorList>
            <person name="Goeker M."/>
        </authorList>
    </citation>
    <scope>NUCLEOTIDE SEQUENCE [LARGE SCALE GENOMIC DNA]</scope>
    <source>
        <strain evidence="9 10">DSM 102969</strain>
    </source>
</reference>
<feature type="transmembrane region" description="Helical" evidence="7">
    <location>
        <begin position="38"/>
        <end position="61"/>
    </location>
</feature>
<dbReference type="AlphaFoldDB" id="A0A4R6RJH9"/>
<feature type="transmembrane region" description="Helical" evidence="7">
    <location>
        <begin position="348"/>
        <end position="373"/>
    </location>
</feature>
<dbReference type="GO" id="GO:0005886">
    <property type="term" value="C:plasma membrane"/>
    <property type="evidence" value="ECO:0007669"/>
    <property type="project" value="UniProtKB-SubCell"/>
</dbReference>
<feature type="transmembrane region" description="Helical" evidence="7">
    <location>
        <begin position="94"/>
        <end position="115"/>
    </location>
</feature>
<keyword evidence="2" id="KW-0813">Transport</keyword>
<dbReference type="PANTHER" id="PTHR42718:SF46">
    <property type="entry name" value="BLR6921 PROTEIN"/>
    <property type="match status" value="1"/>
</dbReference>
<evidence type="ECO:0000256" key="3">
    <source>
        <dbReference type="ARBA" id="ARBA00022475"/>
    </source>
</evidence>
<dbReference type="RefSeq" id="WP_126536602.1">
    <property type="nucleotide sequence ID" value="NZ_BSPM01000008.1"/>
</dbReference>
<keyword evidence="6 7" id="KW-0472">Membrane</keyword>
<accession>A0A4R6RJH9</accession>
<keyword evidence="5 7" id="KW-1133">Transmembrane helix</keyword>
<dbReference type="SUPFAM" id="SSF103473">
    <property type="entry name" value="MFS general substrate transporter"/>
    <property type="match status" value="1"/>
</dbReference>
<keyword evidence="3" id="KW-1003">Cell membrane</keyword>
<evidence type="ECO:0000256" key="2">
    <source>
        <dbReference type="ARBA" id="ARBA00022448"/>
    </source>
</evidence>
<dbReference type="NCBIfam" id="TIGR00711">
    <property type="entry name" value="efflux_EmrB"/>
    <property type="match status" value="1"/>
</dbReference>
<dbReference type="Pfam" id="PF07690">
    <property type="entry name" value="MFS_1"/>
    <property type="match status" value="1"/>
</dbReference>
<evidence type="ECO:0000256" key="4">
    <source>
        <dbReference type="ARBA" id="ARBA00022692"/>
    </source>
</evidence>